<dbReference type="AlphaFoldDB" id="A0A816X0H7"/>
<dbReference type="EMBL" id="HG994356">
    <property type="protein sequence ID" value="CAF2140728.1"/>
    <property type="molecule type" value="Genomic_DNA"/>
</dbReference>
<evidence type="ECO:0000313" key="2">
    <source>
        <dbReference type="EMBL" id="CAF2140728.1"/>
    </source>
</evidence>
<name>A0A816X0H7_BRANA</name>
<dbReference type="Pfam" id="PF00646">
    <property type="entry name" value="F-box"/>
    <property type="match status" value="1"/>
</dbReference>
<gene>
    <name evidence="2" type="ORF">DARMORV10_A02P22200.1</name>
</gene>
<dbReference type="Gene3D" id="1.20.1280.50">
    <property type="match status" value="1"/>
</dbReference>
<dbReference type="SUPFAM" id="SSF81383">
    <property type="entry name" value="F-box domain"/>
    <property type="match status" value="1"/>
</dbReference>
<protein>
    <submittedName>
        <fullName evidence="2">(rape) hypothetical protein</fullName>
    </submittedName>
</protein>
<dbReference type="InterPro" id="IPR055411">
    <property type="entry name" value="LRR_FXL15/At3g58940/PEG3-like"/>
</dbReference>
<dbReference type="PROSITE" id="PS50181">
    <property type="entry name" value="FBOX"/>
    <property type="match status" value="1"/>
</dbReference>
<sequence>MSIFFTKESIVLASQSMDRLIPLSDVDGEMIHVEVVNSLDWISKLPNDLLLKVLSKLSMEEVLRTSVLSKRWVDVWKETSHLYLDMRRIAKAKILLPEVSHQAARSVTKIIKDHRGHLERCTIYHDSLQCEDGVFESWIQSLVNVKHIKHLKLVNLFDHFEPITGSHVTLDLPPKSFSHPDLISLFLDEYNLETPHAFYSCRSLKDLSLINVSAETEVFNAVLVSCPSLEVLALKISCHKKGFLKIENHNLKFLFLSCLGIKGINVSSPNLDILSIEYLSCKEENFFTASPRLHSHRNYWAAGQCLAHTSYIISCPQQGEESIGHKVMLSGFTDCMKMLSLMSVSVDLTNAKEVEMLRQVLAAWPVEMGELEIVSKSNNDAIKESESSIGKTRNTIWEETKPFPNAEFRVYTVWLSNFSGSEEEFALASRVITHGTVIWNMKIRPSSSSTTKKSKIKAAIAKLKELPKCHNYFRITCSDEALVEPSLW</sequence>
<dbReference type="Proteomes" id="UP001295469">
    <property type="component" value="Chromosome A02"/>
</dbReference>
<accession>A0A816X0H7</accession>
<proteinExistence type="predicted"/>
<dbReference type="InterPro" id="IPR032675">
    <property type="entry name" value="LRR_dom_sf"/>
</dbReference>
<organism evidence="2">
    <name type="scientific">Brassica napus</name>
    <name type="common">Rape</name>
    <dbReference type="NCBI Taxonomy" id="3708"/>
    <lineage>
        <taxon>Eukaryota</taxon>
        <taxon>Viridiplantae</taxon>
        <taxon>Streptophyta</taxon>
        <taxon>Embryophyta</taxon>
        <taxon>Tracheophyta</taxon>
        <taxon>Spermatophyta</taxon>
        <taxon>Magnoliopsida</taxon>
        <taxon>eudicotyledons</taxon>
        <taxon>Gunneridae</taxon>
        <taxon>Pentapetalae</taxon>
        <taxon>rosids</taxon>
        <taxon>malvids</taxon>
        <taxon>Brassicales</taxon>
        <taxon>Brassicaceae</taxon>
        <taxon>Brassiceae</taxon>
        <taxon>Brassica</taxon>
    </lineage>
</organism>
<reference evidence="2" key="1">
    <citation type="submission" date="2021-01" db="EMBL/GenBank/DDBJ databases">
        <authorList>
            <consortium name="Genoscope - CEA"/>
            <person name="William W."/>
        </authorList>
    </citation>
    <scope>NUCLEOTIDE SEQUENCE</scope>
</reference>
<evidence type="ECO:0000259" key="1">
    <source>
        <dbReference type="PROSITE" id="PS50181"/>
    </source>
</evidence>
<feature type="domain" description="F-box" evidence="1">
    <location>
        <begin position="39"/>
        <end position="86"/>
    </location>
</feature>
<dbReference type="PANTHER" id="PTHR32153">
    <property type="entry name" value="OJ000223_09.16 PROTEIN"/>
    <property type="match status" value="1"/>
</dbReference>
<dbReference type="Pfam" id="PF24758">
    <property type="entry name" value="LRR_At5g56370"/>
    <property type="match status" value="1"/>
</dbReference>
<dbReference type="SUPFAM" id="SSF52047">
    <property type="entry name" value="RNI-like"/>
    <property type="match status" value="1"/>
</dbReference>
<dbReference type="Gene3D" id="3.80.10.10">
    <property type="entry name" value="Ribonuclease Inhibitor"/>
    <property type="match status" value="1"/>
</dbReference>
<dbReference type="SMART" id="SM00256">
    <property type="entry name" value="FBOX"/>
    <property type="match status" value="1"/>
</dbReference>
<dbReference type="InterPro" id="IPR036047">
    <property type="entry name" value="F-box-like_dom_sf"/>
</dbReference>
<dbReference type="InterPro" id="IPR001810">
    <property type="entry name" value="F-box_dom"/>
</dbReference>
<dbReference type="InterPro" id="IPR044997">
    <property type="entry name" value="F-box_plant"/>
</dbReference>